<dbReference type="PANTHER" id="PTHR22736:SF2">
    <property type="entry name" value="COILED-COIL DOMAIN-CONTAINING PROTEIN 66"/>
    <property type="match status" value="1"/>
</dbReference>
<feature type="region of interest" description="Disordered" evidence="1">
    <location>
        <begin position="323"/>
        <end position="348"/>
    </location>
</feature>
<feature type="chain" id="PRO_5035746266" description="CCDC66 domain-containing protein" evidence="2">
    <location>
        <begin position="23"/>
        <end position="1054"/>
    </location>
</feature>
<dbReference type="AlphaFoldDB" id="A0A8S9X3N5"/>
<dbReference type="GO" id="GO:0005874">
    <property type="term" value="C:microtubule"/>
    <property type="evidence" value="ECO:0007669"/>
    <property type="project" value="TreeGrafter"/>
</dbReference>
<feature type="compositionally biased region" description="Basic and acidic residues" evidence="1">
    <location>
        <begin position="682"/>
        <end position="709"/>
    </location>
</feature>
<dbReference type="EMBL" id="WIXP02000011">
    <property type="protein sequence ID" value="KAF6203059.1"/>
    <property type="molecule type" value="Genomic_DNA"/>
</dbReference>
<dbReference type="Pfam" id="PF15236">
    <property type="entry name" value="CCDC66"/>
    <property type="match status" value="1"/>
</dbReference>
<keyword evidence="2" id="KW-0732">Signal</keyword>
<proteinExistence type="predicted"/>
<feature type="compositionally biased region" description="Basic and acidic residues" evidence="1">
    <location>
        <begin position="620"/>
        <end position="629"/>
    </location>
</feature>
<name>A0A8S9X3N5_APOLU</name>
<reference evidence="4" key="1">
    <citation type="journal article" date="2021" name="Mol. Ecol. Resour.">
        <title>Apolygus lucorum genome provides insights into omnivorousness and mesophyll feeding.</title>
        <authorList>
            <person name="Liu Y."/>
            <person name="Liu H."/>
            <person name="Wang H."/>
            <person name="Huang T."/>
            <person name="Liu B."/>
            <person name="Yang B."/>
            <person name="Yin L."/>
            <person name="Li B."/>
            <person name="Zhang Y."/>
            <person name="Zhang S."/>
            <person name="Jiang F."/>
            <person name="Zhang X."/>
            <person name="Ren Y."/>
            <person name="Wang B."/>
            <person name="Wang S."/>
            <person name="Lu Y."/>
            <person name="Wu K."/>
            <person name="Fan W."/>
            <person name="Wang G."/>
        </authorList>
    </citation>
    <scope>NUCLEOTIDE SEQUENCE</scope>
    <source>
        <strain evidence="4">12Hb</strain>
    </source>
</reference>
<evidence type="ECO:0000313" key="5">
    <source>
        <dbReference type="Proteomes" id="UP000466442"/>
    </source>
</evidence>
<evidence type="ECO:0000256" key="2">
    <source>
        <dbReference type="SAM" id="SignalP"/>
    </source>
</evidence>
<dbReference type="SUPFAM" id="SSF50494">
    <property type="entry name" value="Trypsin-like serine proteases"/>
    <property type="match status" value="1"/>
</dbReference>
<feature type="region of interest" description="Disordered" evidence="1">
    <location>
        <begin position="613"/>
        <end position="822"/>
    </location>
</feature>
<dbReference type="OrthoDB" id="6624160at2759"/>
<dbReference type="InterPro" id="IPR009003">
    <property type="entry name" value="Peptidase_S1_PA"/>
</dbReference>
<evidence type="ECO:0000313" key="4">
    <source>
        <dbReference type="EMBL" id="KAF6203059.1"/>
    </source>
</evidence>
<feature type="compositionally biased region" description="Basic and acidic residues" evidence="1">
    <location>
        <begin position="717"/>
        <end position="750"/>
    </location>
</feature>
<evidence type="ECO:0000256" key="1">
    <source>
        <dbReference type="SAM" id="MobiDB-lite"/>
    </source>
</evidence>
<feature type="compositionally biased region" description="Polar residues" evidence="1">
    <location>
        <begin position="924"/>
        <end position="938"/>
    </location>
</feature>
<dbReference type="Proteomes" id="UP000466442">
    <property type="component" value="Unassembled WGS sequence"/>
</dbReference>
<feature type="region of interest" description="Disordered" evidence="1">
    <location>
        <begin position="540"/>
        <end position="576"/>
    </location>
</feature>
<sequence length="1054" mass="118517">MASQVLWFITIFSCIGIPCVVPHPEITGELLGDLEPETALGANTTCPSYLVEMVKHRSAVCGGAVLTDSMMITSCECIGRQYMKKTLRDKPESFKVKSKTKLMQVHSIILHPLCQTGGDLTSHGTGTVKVDGHLKFSEKLKPLALYTSNGKSLLTHFNRLFTEADLRCTAVALSSSLAAKKIQPKCKYHAVVTVEMRLKFLKSDACEVLCTEFHAASCSNLMVERDLFCAELVYEDASSCDFVPGFPLVCEDSIWGVIPYIDECLPNMIFFYGIRSVAEMYNLALKFSALSPQGDDSGGGDTSGYASDSADFAMTEPPWKPTNWSHPTYGLRRTPESFSSGSGGREERAKWGERGVGVGHLWSPSVHLPGNLLPQIEPTTPSWIQRGLQEPAQVLVIAHDESLPGSLANSHDMSRSTDTLSTTEEYQRCFLRGQNIPIDPHIAAEKERKRQKAIEHQNAIKQQLEEKEIKKRKEQERIAREEMLEEERLKRHHEIELLRLEEEKRRQKEKEEKDERVAKALREAIEIAEKKAKEERARARRKHIADRQSPQPVVEQSSAMCGQQRTSCGSANQNSTLRLESTQSNLEVMESLMVPCQKSNEILVYHTEVVMKSPPPLKTPEIRVERDTPEPVISRRPLTASEKSYDRRSSRVRRSPELRQSPKPDESSINKSELDFVPQRDPPLDRLTADFVETKLDLEGRQSDLKSEKMLSAAEEANSREAKEPDKGESERSTIKNDSDKAKPATERVHRAVSPLIIPVPQSTSPSQDPPPPPRNTSEGKKPPSDAPANPNEDEETAERTSPKIRESRQSYPPLPGSPDLDDILTVAVRDFNLEESEVEASRLCVIPSPTHVRLLTPTLLRGGLYRSEVGTQTETRSSRLTRRTQRLEDRPKWGVNRPSTRFIKASDRYPFSRNRNDTDDSRSPSPMNNRKSTSYTNFLPMARLRNSSVESTKPRKESKAINTPRLIQIMPKPGIVRKNSASRRYLSFKGTPRLTNRPQGNSVLPKKLDLTELITVKDVLSQLTSLKYGLRMKQKEWDLSRSQTPFSEVSSIG</sequence>
<feature type="compositionally biased region" description="Basic and acidic residues" evidence="1">
    <location>
        <begin position="643"/>
        <end position="674"/>
    </location>
</feature>
<dbReference type="Gene3D" id="2.40.10.10">
    <property type="entry name" value="Trypsin-like serine proteases"/>
    <property type="match status" value="1"/>
</dbReference>
<feature type="signal peptide" evidence="2">
    <location>
        <begin position="1"/>
        <end position="22"/>
    </location>
</feature>
<feature type="compositionally biased region" description="Polar residues" evidence="1">
    <location>
        <begin position="548"/>
        <end position="576"/>
    </location>
</feature>
<dbReference type="InterPro" id="IPR040467">
    <property type="entry name" value="CCDC66_dom"/>
</dbReference>
<dbReference type="GO" id="GO:0060271">
    <property type="term" value="P:cilium assembly"/>
    <property type="evidence" value="ECO:0007669"/>
    <property type="project" value="TreeGrafter"/>
</dbReference>
<dbReference type="InterPro" id="IPR043504">
    <property type="entry name" value="Peptidase_S1_PA_chymotrypsin"/>
</dbReference>
<dbReference type="GO" id="GO:0008017">
    <property type="term" value="F:microtubule binding"/>
    <property type="evidence" value="ECO:0007669"/>
    <property type="project" value="TreeGrafter"/>
</dbReference>
<gene>
    <name evidence="4" type="ORF">GE061_003472</name>
</gene>
<comment type="caution">
    <text evidence="4">The sequence shown here is derived from an EMBL/GenBank/DDBJ whole genome shotgun (WGS) entry which is preliminary data.</text>
</comment>
<feature type="compositionally biased region" description="Basic and acidic residues" evidence="1">
    <location>
        <begin position="798"/>
        <end position="809"/>
    </location>
</feature>
<organism evidence="4 5">
    <name type="scientific">Apolygus lucorum</name>
    <name type="common">Small green plant bug</name>
    <name type="synonym">Lygocoris lucorum</name>
    <dbReference type="NCBI Taxonomy" id="248454"/>
    <lineage>
        <taxon>Eukaryota</taxon>
        <taxon>Metazoa</taxon>
        <taxon>Ecdysozoa</taxon>
        <taxon>Arthropoda</taxon>
        <taxon>Hexapoda</taxon>
        <taxon>Insecta</taxon>
        <taxon>Pterygota</taxon>
        <taxon>Neoptera</taxon>
        <taxon>Paraneoptera</taxon>
        <taxon>Hemiptera</taxon>
        <taxon>Heteroptera</taxon>
        <taxon>Panheteroptera</taxon>
        <taxon>Cimicomorpha</taxon>
        <taxon>Miridae</taxon>
        <taxon>Mirini</taxon>
        <taxon>Apolygus</taxon>
    </lineage>
</organism>
<feature type="domain" description="CCDC66" evidence="3">
    <location>
        <begin position="412"/>
        <end position="548"/>
    </location>
</feature>
<dbReference type="InterPro" id="IPR039183">
    <property type="entry name" value="CCD66"/>
</dbReference>
<dbReference type="PANTHER" id="PTHR22736">
    <property type="entry name" value="COILED-COIL DOMAIN-CONTAINING PROTEIN 66"/>
    <property type="match status" value="1"/>
</dbReference>
<evidence type="ECO:0000259" key="3">
    <source>
        <dbReference type="Pfam" id="PF15236"/>
    </source>
</evidence>
<accession>A0A8S9X3N5</accession>
<dbReference type="GO" id="GO:0005929">
    <property type="term" value="C:cilium"/>
    <property type="evidence" value="ECO:0007669"/>
    <property type="project" value="TreeGrafter"/>
</dbReference>
<keyword evidence="5" id="KW-1185">Reference proteome</keyword>
<protein>
    <recommendedName>
        <fullName evidence="3">CCDC66 domain-containing protein</fullName>
    </recommendedName>
</protein>
<feature type="region of interest" description="Disordered" evidence="1">
    <location>
        <begin position="868"/>
        <end position="938"/>
    </location>
</feature>